<dbReference type="STRING" id="48701.ENSPMEP00000022821"/>
<protein>
    <submittedName>
        <fullName evidence="1">Uncharacterized protein</fullName>
    </submittedName>
</protein>
<keyword evidence="2" id="KW-1185">Reference proteome</keyword>
<proteinExistence type="predicted"/>
<reference evidence="1" key="1">
    <citation type="submission" date="2025-08" db="UniProtKB">
        <authorList>
            <consortium name="Ensembl"/>
        </authorList>
    </citation>
    <scope>IDENTIFICATION</scope>
</reference>
<dbReference type="Proteomes" id="UP000261480">
    <property type="component" value="Unplaced"/>
</dbReference>
<dbReference type="Gene3D" id="3.60.10.10">
    <property type="entry name" value="Endonuclease/exonuclease/phosphatase"/>
    <property type="match status" value="1"/>
</dbReference>
<organism evidence="1 2">
    <name type="scientific">Poecilia mexicana</name>
    <dbReference type="NCBI Taxonomy" id="48701"/>
    <lineage>
        <taxon>Eukaryota</taxon>
        <taxon>Metazoa</taxon>
        <taxon>Chordata</taxon>
        <taxon>Craniata</taxon>
        <taxon>Vertebrata</taxon>
        <taxon>Euteleostomi</taxon>
        <taxon>Actinopterygii</taxon>
        <taxon>Neopterygii</taxon>
        <taxon>Teleostei</taxon>
        <taxon>Neoteleostei</taxon>
        <taxon>Acanthomorphata</taxon>
        <taxon>Ovalentaria</taxon>
        <taxon>Atherinomorphae</taxon>
        <taxon>Cyprinodontiformes</taxon>
        <taxon>Poeciliidae</taxon>
        <taxon>Poeciliinae</taxon>
        <taxon>Poecilia</taxon>
    </lineage>
</organism>
<reference evidence="1" key="2">
    <citation type="submission" date="2025-09" db="UniProtKB">
        <authorList>
            <consortium name="Ensembl"/>
        </authorList>
    </citation>
    <scope>IDENTIFICATION</scope>
</reference>
<name>A0A3B3Y644_9TELE</name>
<evidence type="ECO:0000313" key="2">
    <source>
        <dbReference type="Proteomes" id="UP000261480"/>
    </source>
</evidence>
<dbReference type="AlphaFoldDB" id="A0A3B3Y644"/>
<sequence>TLKKPLTGLSLISFCSPCQHFNFWNVKGLNHPVKRRKVFSHIKRFITDVAFLQETLIRSSDGGLVPPSVWRVSILISQRTRFEAENVVADEHGRFIIVSGKLWSPWSMFTLPIQMRTFLNYFPPCLTSINTRWSWGVSSTVGWTQL</sequence>
<accession>A0A3B3Y644</accession>
<evidence type="ECO:0000313" key="1">
    <source>
        <dbReference type="Ensembl" id="ENSPMEP00000022821.1"/>
    </source>
</evidence>
<dbReference type="Ensembl" id="ENSPMET00000011750.1">
    <property type="protein sequence ID" value="ENSPMEP00000022821.1"/>
    <property type="gene ID" value="ENSPMEG00000003965.1"/>
</dbReference>
<dbReference type="InterPro" id="IPR036691">
    <property type="entry name" value="Endo/exonu/phosph_ase_sf"/>
</dbReference>